<reference evidence="9 10" key="1">
    <citation type="submission" date="2014-06" db="EMBL/GenBank/DDBJ databases">
        <title>Draft genome sequence of Paenibacillus sp. MSt1.</title>
        <authorList>
            <person name="Aw Y.K."/>
            <person name="Ong K.S."/>
            <person name="Gan H.M."/>
            <person name="Lee S.M."/>
        </authorList>
    </citation>
    <scope>NUCLEOTIDE SEQUENCE [LARGE SCALE GENOMIC DNA]</scope>
    <source>
        <strain evidence="9 10">MSt1</strain>
    </source>
</reference>
<dbReference type="CDD" id="cd03319">
    <property type="entry name" value="L-Ala-DL-Glu_epimerase"/>
    <property type="match status" value="1"/>
</dbReference>
<dbReference type="PROSITE" id="PS00909">
    <property type="entry name" value="MR_MLE_2"/>
    <property type="match status" value="1"/>
</dbReference>
<dbReference type="InterPro" id="IPR036849">
    <property type="entry name" value="Enolase-like_C_sf"/>
</dbReference>
<dbReference type="InterPro" id="IPR034603">
    <property type="entry name" value="Dipeptide_epimerase"/>
</dbReference>
<accession>A0A081P1E7</accession>
<keyword evidence="10" id="KW-1185">Reference proteome</keyword>
<feature type="domain" description="Mandelate racemase/muconate lactonizing enzyme C-terminal" evidence="8">
    <location>
        <begin position="152"/>
        <end position="247"/>
    </location>
</feature>
<dbReference type="InterPro" id="IPR018110">
    <property type="entry name" value="Mandel_Rmase/mucon_lact_enz_CS"/>
</dbReference>
<dbReference type="Gene3D" id="3.30.390.10">
    <property type="entry name" value="Enolase-like, N-terminal domain"/>
    <property type="match status" value="1"/>
</dbReference>
<feature type="active site" description="Proton acceptor; specific for (R)-substrate epimerization" evidence="5">
    <location>
        <position position="173"/>
    </location>
</feature>
<dbReference type="AlphaFoldDB" id="A0A081P1E7"/>
<keyword evidence="3 6" id="KW-0460">Magnesium</keyword>
<dbReference type="PANTHER" id="PTHR48073">
    <property type="entry name" value="O-SUCCINYLBENZOATE SYNTHASE-RELATED"/>
    <property type="match status" value="1"/>
</dbReference>
<evidence type="ECO:0000256" key="1">
    <source>
        <dbReference type="ARBA" id="ARBA00008031"/>
    </source>
</evidence>
<organism evidence="9 10">
    <name type="scientific">Paenibacillus tyrfis</name>
    <dbReference type="NCBI Taxonomy" id="1501230"/>
    <lineage>
        <taxon>Bacteria</taxon>
        <taxon>Bacillati</taxon>
        <taxon>Bacillota</taxon>
        <taxon>Bacilli</taxon>
        <taxon>Bacillales</taxon>
        <taxon>Paenibacillaceae</taxon>
        <taxon>Paenibacillus</taxon>
    </lineage>
</organism>
<gene>
    <name evidence="9" type="ORF">ET33_09605</name>
</gene>
<evidence type="ECO:0000259" key="8">
    <source>
        <dbReference type="SMART" id="SM00922"/>
    </source>
</evidence>
<dbReference type="eggNOG" id="COG4948">
    <property type="taxonomic scope" value="Bacteria"/>
</dbReference>
<dbReference type="Proteomes" id="UP000028123">
    <property type="component" value="Unassembled WGS sequence"/>
</dbReference>
<dbReference type="Gene3D" id="3.20.20.120">
    <property type="entry name" value="Enolase-like C-terminal domain"/>
    <property type="match status" value="1"/>
</dbReference>
<evidence type="ECO:0000313" key="9">
    <source>
        <dbReference type="EMBL" id="KEQ24520.1"/>
    </source>
</evidence>
<feature type="binding site" evidence="6">
    <location>
        <position position="226"/>
    </location>
    <ligand>
        <name>Mg(2+)</name>
        <dbReference type="ChEBI" id="CHEBI:18420"/>
    </ligand>
</feature>
<comment type="similarity">
    <text evidence="1 7">Belongs to the mandelate racemase/muconate lactonizing enzyme family.</text>
</comment>
<evidence type="ECO:0000256" key="4">
    <source>
        <dbReference type="ARBA" id="ARBA00023235"/>
    </source>
</evidence>
<keyword evidence="4 7" id="KW-0413">Isomerase</keyword>
<dbReference type="GO" id="GO:0009063">
    <property type="term" value="P:amino acid catabolic process"/>
    <property type="evidence" value="ECO:0007669"/>
    <property type="project" value="InterPro"/>
</dbReference>
<dbReference type="EC" id="5.1.1.-" evidence="7"/>
<dbReference type="EMBL" id="JNVM01000016">
    <property type="protein sequence ID" value="KEQ24520.1"/>
    <property type="molecule type" value="Genomic_DNA"/>
</dbReference>
<evidence type="ECO:0000256" key="2">
    <source>
        <dbReference type="ARBA" id="ARBA00022723"/>
    </source>
</evidence>
<dbReference type="SFLD" id="SFLDS00001">
    <property type="entry name" value="Enolase"/>
    <property type="match status" value="1"/>
</dbReference>
<dbReference type="Pfam" id="PF02746">
    <property type="entry name" value="MR_MLE_N"/>
    <property type="match status" value="1"/>
</dbReference>
<comment type="cofactor">
    <cofactor evidence="6 7">
        <name>Mg(2+)</name>
        <dbReference type="ChEBI" id="CHEBI:18420"/>
    </cofactor>
    <text evidence="6 7">Binds 1 Mg(2+) ion per subunit.</text>
</comment>
<dbReference type="PANTHER" id="PTHR48073:SF2">
    <property type="entry name" value="O-SUCCINYLBENZOATE SYNTHASE"/>
    <property type="match status" value="1"/>
</dbReference>
<sequence length="376" mass="40408">MIRISAIDVFPLRLPMKQSFRISQGTVGTISAGAPHIYVRITGDNGVEGWGEARPSPRWSYETPESVCSAVSNYMRPALLGQRADDLAGIHRMMNRELAGSLHPGQPIAKAAVDTALHDLIARSYGLPVAALWQTGSSHPVRLSYLISTDSPEEAARKAREAVAEGYTGVDVKIGLNPANDLDIVAAVKQEAPKLFFRVDANQAYRLTQAIQLAKGLERIGVDVLEQPLLANQLHGHAELRRKVSIPIALDESVWSPSGVLEALRSEACDIIVIKLTKMGGLRGAKLCGEIARESGLGLLGGGLTESKLGLVASAHLFRYLELTDPVDLNGPMFLKDDAVEGDWPIRSGEVILPEGPGIGCRISESKLQDYAADAT</sequence>
<protein>
    <recommendedName>
        <fullName evidence="7">Dipeptide epimerase</fullName>
        <ecNumber evidence="7">5.1.1.-</ecNumber>
    </recommendedName>
</protein>
<dbReference type="InterPro" id="IPR029065">
    <property type="entry name" value="Enolase_C-like"/>
</dbReference>
<dbReference type="SMART" id="SM00922">
    <property type="entry name" value="MR_MLE"/>
    <property type="match status" value="1"/>
</dbReference>
<dbReference type="OrthoDB" id="9775391at2"/>
<evidence type="ECO:0000256" key="3">
    <source>
        <dbReference type="ARBA" id="ARBA00022842"/>
    </source>
</evidence>
<dbReference type="RefSeq" id="WP_036685864.1">
    <property type="nucleotide sequence ID" value="NZ_FYEP01000011.1"/>
</dbReference>
<feature type="active site" description="Proton acceptor; specific for (S)-substrate epimerization" evidence="5">
    <location>
        <position position="275"/>
    </location>
</feature>
<dbReference type="Pfam" id="PF13378">
    <property type="entry name" value="MR_MLE_C"/>
    <property type="match status" value="1"/>
</dbReference>
<evidence type="ECO:0000313" key="10">
    <source>
        <dbReference type="Proteomes" id="UP000028123"/>
    </source>
</evidence>
<dbReference type="InterPro" id="IPR029017">
    <property type="entry name" value="Enolase-like_N"/>
</dbReference>
<evidence type="ECO:0000256" key="7">
    <source>
        <dbReference type="RuleBase" id="RU366006"/>
    </source>
</evidence>
<comment type="caution">
    <text evidence="9">The sequence shown here is derived from an EMBL/GenBank/DDBJ whole genome shotgun (WGS) entry which is preliminary data.</text>
</comment>
<dbReference type="SUPFAM" id="SSF54826">
    <property type="entry name" value="Enolase N-terminal domain-like"/>
    <property type="match status" value="1"/>
</dbReference>
<dbReference type="InterPro" id="IPR013341">
    <property type="entry name" value="Mandelate_racemase_N_dom"/>
</dbReference>
<proteinExistence type="inferred from homology"/>
<name>A0A081P1E7_9BACL</name>
<feature type="binding site" evidence="6">
    <location>
        <position position="251"/>
    </location>
    <ligand>
        <name>Mg(2+)</name>
        <dbReference type="ChEBI" id="CHEBI:18420"/>
    </ligand>
</feature>
<dbReference type="GO" id="GO:0016855">
    <property type="term" value="F:racemase and epimerase activity, acting on amino acids and derivatives"/>
    <property type="evidence" value="ECO:0007669"/>
    <property type="project" value="UniProtKB-UniRule"/>
</dbReference>
<dbReference type="GO" id="GO:0046872">
    <property type="term" value="F:metal ion binding"/>
    <property type="evidence" value="ECO:0007669"/>
    <property type="project" value="UniProtKB-KW"/>
</dbReference>
<evidence type="ECO:0000256" key="5">
    <source>
        <dbReference type="PIRSR" id="PIRSR634603-1"/>
    </source>
</evidence>
<dbReference type="SFLD" id="SFLDF00009">
    <property type="entry name" value="o-succinylbenzoate_synthase"/>
    <property type="match status" value="1"/>
</dbReference>
<keyword evidence="2 6" id="KW-0479">Metal-binding</keyword>
<dbReference type="SFLD" id="SFLDG00180">
    <property type="entry name" value="muconate_cycloisomerase"/>
    <property type="match status" value="1"/>
</dbReference>
<feature type="binding site" evidence="6">
    <location>
        <position position="200"/>
    </location>
    <ligand>
        <name>Mg(2+)</name>
        <dbReference type="ChEBI" id="CHEBI:18420"/>
    </ligand>
</feature>
<evidence type="ECO:0000256" key="6">
    <source>
        <dbReference type="PIRSR" id="PIRSR634603-3"/>
    </source>
</evidence>
<dbReference type="SUPFAM" id="SSF51604">
    <property type="entry name" value="Enolase C-terminal domain-like"/>
    <property type="match status" value="1"/>
</dbReference>
<dbReference type="InterPro" id="IPR013342">
    <property type="entry name" value="Mandelate_racemase_C"/>
</dbReference>